<protein>
    <submittedName>
        <fullName evidence="3">Retinal-specific ATP-binding cassette transporter</fullName>
    </submittedName>
</protein>
<dbReference type="SUPFAM" id="SSF52540">
    <property type="entry name" value="P-loop containing nucleoside triphosphate hydrolases"/>
    <property type="match status" value="1"/>
</dbReference>
<dbReference type="Pfam" id="PF00005">
    <property type="entry name" value="ABC_tran"/>
    <property type="match status" value="1"/>
</dbReference>
<dbReference type="GO" id="GO:0016020">
    <property type="term" value="C:membrane"/>
    <property type="evidence" value="ECO:0007669"/>
    <property type="project" value="InterPro"/>
</dbReference>
<feature type="transmembrane region" description="Helical" evidence="1">
    <location>
        <begin position="311"/>
        <end position="335"/>
    </location>
</feature>
<name>A0A0A9VTR7_LYGHE</name>
<keyword evidence="1" id="KW-0812">Transmembrane</keyword>
<keyword evidence="3" id="KW-0547">Nucleotide-binding</keyword>
<dbReference type="GO" id="GO:0140359">
    <property type="term" value="F:ABC-type transporter activity"/>
    <property type="evidence" value="ECO:0007669"/>
    <property type="project" value="InterPro"/>
</dbReference>
<proteinExistence type="predicted"/>
<feature type="transmembrane region" description="Helical" evidence="1">
    <location>
        <begin position="220"/>
        <end position="240"/>
    </location>
</feature>
<dbReference type="GO" id="GO:0005524">
    <property type="term" value="F:ATP binding"/>
    <property type="evidence" value="ECO:0007669"/>
    <property type="project" value="UniProtKB-KW"/>
</dbReference>
<dbReference type="PROSITE" id="PS50893">
    <property type="entry name" value="ABC_TRANSPORTER_2"/>
    <property type="match status" value="1"/>
</dbReference>
<dbReference type="GO" id="GO:0016887">
    <property type="term" value="F:ATP hydrolysis activity"/>
    <property type="evidence" value="ECO:0007669"/>
    <property type="project" value="InterPro"/>
</dbReference>
<sequence length="796" mass="91404">ELWTSCCTKKRQRRQWLHEDYRHHDDCSFKITRTKKVIVYPATSRIRILFDNAKKKWPYGIFRRLSYAEELGDDLYKASNIVIIVNEFSEDKLAYTIRNNVFDKHYQTDGRGSSVVYGNLLRLLPDTPNKSSYELLAIQTAVNEAFIHYLQLESVSWSFCSYSNNHNQNKFISVEELDRLNSWLYISVSVLLIKLASDILNNRYFVKMLKFHNINPTFVYLIRAFQYIVVYIFVSIPFIISRSFGYMKLFPCLDVKITGLALFTFYISSVSFVTLAASFFSQKSKGLCVIFSIWAITHFICKWIIDFAPNSATLLFMSMSPAGGLYAMLNTILTFEVVDHRDSILFDFPRTPTNMLPLGMILCMMWLGIACNTFLLYITQHRQAHPNVYQNTDWFFGHIKNIKGYIIELGPTRRILNSNSSSDIKTDKVKNMISGCAEVNLKKDIEKGSNLLNLGVPEESIPLENYTVLHNTITVILGGRLSGKSDLLSTFAKNPFRGQISILGESVPRASITVGFFTHRCALVENLTIFDHLFFSALQKGFGRMEAKSMCADIVKDMKLTDDTSTIINKLGALEEFKIALSVALMGNPDVLVLDELTSELDHTERAEAWKLLLELRRKCTIVLSTTSPEEADSIGDYVGIIDHRRVISFGTIPNLRRLYNERYTIRFIPKASRLLEAAEKLSEISQNVRQEDMKIVVSSQEDDDIAKILEIAEHYVDPFECRIETFYPLMMNMYVKAVGCDIHKSLDVVTSCFKAEEDQFNFEINSKLWTKIRAHYIRIMWHNQSSLKLLLVICA</sequence>
<dbReference type="Gene3D" id="3.40.50.300">
    <property type="entry name" value="P-loop containing nucleotide triphosphate hydrolases"/>
    <property type="match status" value="1"/>
</dbReference>
<gene>
    <name evidence="3" type="primary">ABCA4_2</name>
    <name evidence="3" type="ORF">CM83_35125</name>
</gene>
<evidence type="ECO:0000256" key="1">
    <source>
        <dbReference type="SAM" id="Phobius"/>
    </source>
</evidence>
<dbReference type="GO" id="GO:0005319">
    <property type="term" value="F:lipid transporter activity"/>
    <property type="evidence" value="ECO:0007669"/>
    <property type="project" value="TreeGrafter"/>
</dbReference>
<organism evidence="3">
    <name type="scientific">Lygus hesperus</name>
    <name type="common">Western plant bug</name>
    <dbReference type="NCBI Taxonomy" id="30085"/>
    <lineage>
        <taxon>Eukaryota</taxon>
        <taxon>Metazoa</taxon>
        <taxon>Ecdysozoa</taxon>
        <taxon>Arthropoda</taxon>
        <taxon>Hexapoda</taxon>
        <taxon>Insecta</taxon>
        <taxon>Pterygota</taxon>
        <taxon>Neoptera</taxon>
        <taxon>Paraneoptera</taxon>
        <taxon>Hemiptera</taxon>
        <taxon>Heteroptera</taxon>
        <taxon>Panheteroptera</taxon>
        <taxon>Cimicomorpha</taxon>
        <taxon>Miridae</taxon>
        <taxon>Mirini</taxon>
        <taxon>Lygus</taxon>
    </lineage>
</organism>
<evidence type="ECO:0000259" key="2">
    <source>
        <dbReference type="PROSITE" id="PS50893"/>
    </source>
</evidence>
<keyword evidence="3" id="KW-0067">ATP-binding</keyword>
<feature type="domain" description="ABC transporter" evidence="2">
    <location>
        <begin position="446"/>
        <end position="669"/>
    </location>
</feature>
<feature type="transmembrane region" description="Helical" evidence="1">
    <location>
        <begin position="260"/>
        <end position="280"/>
    </location>
</feature>
<keyword evidence="1" id="KW-0472">Membrane</keyword>
<accession>A0A0A9VTR7</accession>
<dbReference type="EMBL" id="GBHO01045003">
    <property type="protein sequence ID" value="JAF98600.1"/>
    <property type="molecule type" value="Transcribed_RNA"/>
</dbReference>
<dbReference type="AlphaFoldDB" id="A0A0A9VTR7"/>
<dbReference type="InterPro" id="IPR027417">
    <property type="entry name" value="P-loop_NTPase"/>
</dbReference>
<feature type="transmembrane region" description="Helical" evidence="1">
    <location>
        <begin position="356"/>
        <end position="378"/>
    </location>
</feature>
<reference evidence="3" key="2">
    <citation type="submission" date="2014-07" db="EMBL/GenBank/DDBJ databases">
        <authorList>
            <person name="Hull J."/>
        </authorList>
    </citation>
    <scope>NUCLEOTIDE SEQUENCE</scope>
</reference>
<feature type="transmembrane region" description="Helical" evidence="1">
    <location>
        <begin position="287"/>
        <end position="305"/>
    </location>
</feature>
<dbReference type="InterPro" id="IPR003439">
    <property type="entry name" value="ABC_transporter-like_ATP-bd"/>
</dbReference>
<dbReference type="InterPro" id="IPR026082">
    <property type="entry name" value="ABCA"/>
</dbReference>
<dbReference type="PANTHER" id="PTHR19229:SF250">
    <property type="entry name" value="ABC TRANSPORTER DOMAIN-CONTAINING PROTEIN-RELATED"/>
    <property type="match status" value="1"/>
</dbReference>
<reference evidence="3" key="1">
    <citation type="journal article" date="2014" name="PLoS ONE">
        <title>Transcriptome-Based Identification of ABC Transporters in the Western Tarnished Plant Bug Lygus hesperus.</title>
        <authorList>
            <person name="Hull J.J."/>
            <person name="Chaney K."/>
            <person name="Geib S.M."/>
            <person name="Fabrick J.A."/>
            <person name="Brent C.S."/>
            <person name="Walsh D."/>
            <person name="Lavine L.C."/>
        </authorList>
    </citation>
    <scope>NUCLEOTIDE SEQUENCE</scope>
</reference>
<evidence type="ECO:0000313" key="3">
    <source>
        <dbReference type="EMBL" id="JAF98600.1"/>
    </source>
</evidence>
<dbReference type="PANTHER" id="PTHR19229">
    <property type="entry name" value="ATP-BINDING CASSETTE TRANSPORTER SUBFAMILY A ABCA"/>
    <property type="match status" value="1"/>
</dbReference>
<feature type="non-terminal residue" evidence="3">
    <location>
        <position position="796"/>
    </location>
</feature>
<feature type="non-terminal residue" evidence="3">
    <location>
        <position position="1"/>
    </location>
</feature>
<keyword evidence="1" id="KW-1133">Transmembrane helix</keyword>